<dbReference type="EMBL" id="AP018553">
    <property type="protein sequence ID" value="BBD73892.1"/>
    <property type="molecule type" value="Genomic_DNA"/>
</dbReference>
<feature type="domain" description="Amidohydrolase-related" evidence="1">
    <location>
        <begin position="46"/>
        <end position="372"/>
    </location>
</feature>
<evidence type="ECO:0000259" key="1">
    <source>
        <dbReference type="Pfam" id="PF01979"/>
    </source>
</evidence>
<dbReference type="AlphaFoldDB" id="A0A348B6U0"/>
<dbReference type="Gene3D" id="3.20.20.140">
    <property type="entry name" value="Metal-dependent hydrolases"/>
    <property type="match status" value="1"/>
</dbReference>
<gene>
    <name evidence="3" type="ORF">GCM10007116_11960</name>
    <name evidence="2" type="ORF">HS1genome_2281</name>
</gene>
<reference evidence="3" key="4">
    <citation type="submission" date="2020-09" db="EMBL/GenBank/DDBJ databases">
        <authorList>
            <person name="Sun Q."/>
            <person name="Ohkuma M."/>
        </authorList>
    </citation>
    <scope>NUCLEOTIDE SEQUENCE</scope>
    <source>
        <strain evidence="3">JCM 31740</strain>
    </source>
</reference>
<dbReference type="InterPro" id="IPR011059">
    <property type="entry name" value="Metal-dep_hydrolase_composite"/>
</dbReference>
<dbReference type="GO" id="GO:0016810">
    <property type="term" value="F:hydrolase activity, acting on carbon-nitrogen (but not peptide) bonds"/>
    <property type="evidence" value="ECO:0007669"/>
    <property type="project" value="InterPro"/>
</dbReference>
<dbReference type="Proteomes" id="UP000276741">
    <property type="component" value="Chromosome"/>
</dbReference>
<protein>
    <submittedName>
        <fullName evidence="2">Amidohydrolase</fullName>
    </submittedName>
</protein>
<dbReference type="Pfam" id="PF01979">
    <property type="entry name" value="Amidohydro_1"/>
    <property type="match status" value="1"/>
</dbReference>
<name>A0A348B6U0_9CREN</name>
<dbReference type="PANTHER" id="PTHR43135">
    <property type="entry name" value="ALPHA-D-RIBOSE 1-METHYLPHOSPHONATE 5-TRIPHOSPHATE DIPHOSPHATASE"/>
    <property type="match status" value="1"/>
</dbReference>
<dbReference type="Proteomes" id="UP000616143">
    <property type="component" value="Unassembled WGS sequence"/>
</dbReference>
<evidence type="ECO:0000313" key="4">
    <source>
        <dbReference type="Proteomes" id="UP000276741"/>
    </source>
</evidence>
<reference evidence="2" key="3">
    <citation type="journal article" date="2019" name="BMC Res. Notes">
        <title>Complete genome sequence of the Sulfodiicoccus acidiphilus strain HS-1T, the first crenarchaeon that lacks polB3, isolated from an acidic hot spring in Ohwaku-dani, Hakone, Japan.</title>
        <authorList>
            <person name="Sakai H.D."/>
            <person name="Kurosawa N."/>
        </authorList>
    </citation>
    <scope>NUCLEOTIDE SEQUENCE</scope>
    <source>
        <strain evidence="2">HS-1</strain>
    </source>
</reference>
<dbReference type="InterPro" id="IPR006680">
    <property type="entry name" value="Amidohydro-rel"/>
</dbReference>
<dbReference type="GeneID" id="38667732"/>
<evidence type="ECO:0000313" key="3">
    <source>
        <dbReference type="EMBL" id="GGT96054.1"/>
    </source>
</evidence>
<reference evidence="4" key="2">
    <citation type="submission" date="2018-04" db="EMBL/GenBank/DDBJ databases">
        <title>Complete genome sequence of Sulfodiicoccus acidiphilus strain HS-1.</title>
        <authorList>
            <person name="Sakai H.D."/>
            <person name="Kurosawa N."/>
        </authorList>
    </citation>
    <scope>NUCLEOTIDE SEQUENCE [LARGE SCALE GENOMIC DNA]</scope>
    <source>
        <strain evidence="4">HS-1</strain>
    </source>
</reference>
<keyword evidence="2" id="KW-0378">Hydrolase</keyword>
<dbReference type="RefSeq" id="WP_229768191.1">
    <property type="nucleotide sequence ID" value="NZ_AP018553.1"/>
</dbReference>
<accession>A0A348B6U0</accession>
<dbReference type="InterPro" id="IPR032466">
    <property type="entry name" value="Metal_Hydrolase"/>
</dbReference>
<keyword evidence="4" id="KW-1185">Reference proteome</keyword>
<dbReference type="InterPro" id="IPR057744">
    <property type="entry name" value="OTAase-like"/>
</dbReference>
<dbReference type="CDD" id="cd01299">
    <property type="entry name" value="Met_dep_hydrolase_A"/>
    <property type="match status" value="1"/>
</dbReference>
<dbReference type="Gene3D" id="2.30.40.10">
    <property type="entry name" value="Urease, subunit C, domain 1"/>
    <property type="match status" value="1"/>
</dbReference>
<organism evidence="2 4">
    <name type="scientific">Sulfodiicoccus acidiphilus</name>
    <dbReference type="NCBI Taxonomy" id="1670455"/>
    <lineage>
        <taxon>Archaea</taxon>
        <taxon>Thermoproteota</taxon>
        <taxon>Thermoprotei</taxon>
        <taxon>Sulfolobales</taxon>
        <taxon>Sulfolobaceae</taxon>
        <taxon>Sulfodiicoccus</taxon>
    </lineage>
</organism>
<dbReference type="EMBL" id="BMQS01000010">
    <property type="protein sequence ID" value="GGT96054.1"/>
    <property type="molecule type" value="Genomic_DNA"/>
</dbReference>
<proteinExistence type="predicted"/>
<reference evidence="3" key="1">
    <citation type="journal article" date="2014" name="Int. J. Syst. Evol. Microbiol.">
        <title>Complete genome sequence of Corynebacterium casei LMG S-19264T (=DSM 44701T), isolated from a smear-ripened cheese.</title>
        <authorList>
            <consortium name="US DOE Joint Genome Institute (JGI-PGF)"/>
            <person name="Walter F."/>
            <person name="Albersmeier A."/>
            <person name="Kalinowski J."/>
            <person name="Ruckert C."/>
        </authorList>
    </citation>
    <scope>NUCLEOTIDE SEQUENCE</scope>
    <source>
        <strain evidence="3">JCM 31740</strain>
    </source>
</reference>
<sequence>MDSVIVSGKAFDGRSFREDVEVRVERGEIERVGRSNGEKSLSGDYVILPGLIDAHVHFFGVKEDRLLEWNLVPETLATARSVGDAIRLLSAGFTTVRDLGSKCALGLAEAIEEGRLLGPRIVASGYSIAETGGNDDPRDLPLEMGQSISYSFYCDSPWECRKAVRKCVRQGADVIKVYASGAFSSGGKIKPAFTLEELRAIVDEAHRADLKVAMHAYGEEAIGNALDAGADTIEHGLGLSESLAKEMARKGICYVPTLATYEVGLEVRKMNEEVRKARSELIRKHMEEDVKIARDNGVTIIAGTDYVGSSSRRHGENYREIVLLAKFLGLEGALRAASFDAALCLGLRGGSLEVGKWGDLALFKKVEDPSDLRPDNLEYIVIRGRAINGPQLRELARWVQY</sequence>
<dbReference type="KEGG" id="sacd:HS1genome_2281"/>
<dbReference type="PANTHER" id="PTHR43135:SF3">
    <property type="entry name" value="ALPHA-D-RIBOSE 1-METHYLPHOSPHONATE 5-TRIPHOSPHATE DIPHOSPHATASE"/>
    <property type="match status" value="1"/>
</dbReference>
<evidence type="ECO:0000313" key="2">
    <source>
        <dbReference type="EMBL" id="BBD73892.1"/>
    </source>
</evidence>
<dbReference type="InterPro" id="IPR051781">
    <property type="entry name" value="Metallo-dep_Hydrolase"/>
</dbReference>
<dbReference type="SUPFAM" id="SSF51338">
    <property type="entry name" value="Composite domain of metallo-dependent hydrolases"/>
    <property type="match status" value="1"/>
</dbReference>
<dbReference type="SUPFAM" id="SSF51556">
    <property type="entry name" value="Metallo-dependent hydrolases"/>
    <property type="match status" value="1"/>
</dbReference>